<organism evidence="2 3">
    <name type="scientific">Arenimonas malthae CC-JY-1</name>
    <dbReference type="NCBI Taxonomy" id="1384054"/>
    <lineage>
        <taxon>Bacteria</taxon>
        <taxon>Pseudomonadati</taxon>
        <taxon>Pseudomonadota</taxon>
        <taxon>Gammaproteobacteria</taxon>
        <taxon>Lysobacterales</taxon>
        <taxon>Lysobacteraceae</taxon>
        <taxon>Arenimonas</taxon>
    </lineage>
</organism>
<feature type="domain" description="Methyltransferase type 11" evidence="1">
    <location>
        <begin position="41"/>
        <end position="132"/>
    </location>
</feature>
<gene>
    <name evidence="2" type="ORF">N790_02635</name>
</gene>
<comment type="caution">
    <text evidence="2">The sequence shown here is derived from an EMBL/GenBank/DDBJ whole genome shotgun (WGS) entry which is preliminary data.</text>
</comment>
<protein>
    <recommendedName>
        <fullName evidence="1">Methyltransferase type 11 domain-containing protein</fullName>
    </recommendedName>
</protein>
<dbReference type="Pfam" id="PF08241">
    <property type="entry name" value="Methyltransf_11"/>
    <property type="match status" value="1"/>
</dbReference>
<dbReference type="SUPFAM" id="SSF53335">
    <property type="entry name" value="S-adenosyl-L-methionine-dependent methyltransferases"/>
    <property type="match status" value="1"/>
</dbReference>
<dbReference type="OrthoDB" id="932345at2"/>
<dbReference type="InterPro" id="IPR029063">
    <property type="entry name" value="SAM-dependent_MTases_sf"/>
</dbReference>
<dbReference type="Gene3D" id="3.40.50.150">
    <property type="entry name" value="Vaccinia Virus protein VP39"/>
    <property type="match status" value="1"/>
</dbReference>
<accession>A0A091ASW1</accession>
<sequence length="251" mass="28464">MTDVVQRQPHAVLDLASRRAKAVKIERLLRLEERSGHLRLLEVGTGSGGIAHYFGTHPSGRFEVHAVDVVDSRLVTEGFSYQDVAGVELPFPDGCFDLALSNHVIEHVGGDEAQLLHLLELRRILAPGGMAYLAVPNRWMLVEPHYSLAFLSWWPEAWRSGWLRLWRRGSVYDCRPLSRAGVESRLAAAGFGFEQVHAEALRATFEIERPDALLWRLLLRHVPPWLHHAARGAYPTLIYRLWHRTPRGVAQ</sequence>
<evidence type="ECO:0000259" key="1">
    <source>
        <dbReference type="Pfam" id="PF08241"/>
    </source>
</evidence>
<dbReference type="AlphaFoldDB" id="A0A091ASW1"/>
<evidence type="ECO:0000313" key="2">
    <source>
        <dbReference type="EMBL" id="KFN43283.1"/>
    </source>
</evidence>
<dbReference type="eggNOG" id="COG2226">
    <property type="taxonomic scope" value="Bacteria"/>
</dbReference>
<name>A0A091ASW1_9GAMM</name>
<keyword evidence="3" id="KW-1185">Reference proteome</keyword>
<dbReference type="InterPro" id="IPR013216">
    <property type="entry name" value="Methyltransf_11"/>
</dbReference>
<proteinExistence type="predicted"/>
<evidence type="ECO:0000313" key="3">
    <source>
        <dbReference type="Proteomes" id="UP000029392"/>
    </source>
</evidence>
<dbReference type="Proteomes" id="UP000029392">
    <property type="component" value="Unassembled WGS sequence"/>
</dbReference>
<dbReference type="EMBL" id="AVCH01000193">
    <property type="protein sequence ID" value="KFN43283.1"/>
    <property type="molecule type" value="Genomic_DNA"/>
</dbReference>
<dbReference type="RefSeq" id="WP_084062918.1">
    <property type="nucleotide sequence ID" value="NZ_AVCH01000193.1"/>
</dbReference>
<dbReference type="STRING" id="1384054.N790_02635"/>
<dbReference type="CDD" id="cd02440">
    <property type="entry name" value="AdoMet_MTases"/>
    <property type="match status" value="1"/>
</dbReference>
<reference evidence="2 3" key="1">
    <citation type="submission" date="2013-09" db="EMBL/GenBank/DDBJ databases">
        <title>Genome sequencing of Arenimonas malthae.</title>
        <authorList>
            <person name="Chen F."/>
            <person name="Wang G."/>
        </authorList>
    </citation>
    <scope>NUCLEOTIDE SEQUENCE [LARGE SCALE GENOMIC DNA]</scope>
    <source>
        <strain evidence="2 3">CC-JY-1</strain>
    </source>
</reference>